<feature type="domain" description="Gfo/Idh/MocA-like oxidoreductase bacterial type C-terminal" evidence="2">
    <location>
        <begin position="195"/>
        <end position="388"/>
    </location>
</feature>
<keyword evidence="4" id="KW-1185">Reference proteome</keyword>
<dbReference type="AlphaFoldDB" id="A0A517S911"/>
<gene>
    <name evidence="3" type="primary">nagA_3</name>
    <name evidence="3" type="ORF">Pan44_06320</name>
</gene>
<dbReference type="GO" id="GO:0008456">
    <property type="term" value="F:alpha-N-acetylgalactosaminidase activity"/>
    <property type="evidence" value="ECO:0007669"/>
    <property type="project" value="UniProtKB-EC"/>
</dbReference>
<keyword evidence="3" id="KW-0378">Hydrolase</keyword>
<dbReference type="InterPro" id="IPR000683">
    <property type="entry name" value="Gfo/Idh/MocA-like_OxRdtase_N"/>
</dbReference>
<accession>A0A517S911</accession>
<dbReference type="InterPro" id="IPR043906">
    <property type="entry name" value="Gfo/Idh/MocA_OxRdtase_bact_C"/>
</dbReference>
<dbReference type="SUPFAM" id="SSF55347">
    <property type="entry name" value="Glyceraldehyde-3-phosphate dehydrogenase-like, C-terminal domain"/>
    <property type="match status" value="1"/>
</dbReference>
<dbReference type="GO" id="GO:0000166">
    <property type="term" value="F:nucleotide binding"/>
    <property type="evidence" value="ECO:0007669"/>
    <property type="project" value="InterPro"/>
</dbReference>
<evidence type="ECO:0000259" key="1">
    <source>
        <dbReference type="Pfam" id="PF01408"/>
    </source>
</evidence>
<dbReference type="EC" id="3.2.1.49" evidence="3"/>
<sequence>MIAAAATAAISRTPEVFAEETAKETPAETIQHAVLGCRIRGRVHAGTFARKPNVSVAYVCDPDRALAEELADAVEKQQGRRPKAVQDLRVVLDDPAVNTVSIATPNHWHALGAVWAMQAGKDVYVEKPVSNTIVEGRRMVQVARSTGRICQAGTQNRSSGVAKATAAYLHAGKLGDLKLGRTIVYGRRGSIGPRAPQPVPEGVDFNLWLGPAAKPLERKNLHYDWHWIWDTGNGELGNNNIHYVDLVRWMMKLDGLGDSVISIGGRLGYEDAGETPNTQMVVHTFGPVSVIQEVRGLKTTPFSEKFKAGWIIEGTEGFVAGGSLFDRDGNLVQTFEGPGEDHFANFLKAVRSRRMEDLNADILQGHLSTGLCHVGNISHRLGRLTGVEEMQARLGDSLTPEAGVTLKKMTEHLEENGVDLKSTPLTVGARLQIDSKAETFVANPAANRLLSRDYRGKFVLPDAS</sequence>
<dbReference type="Gene3D" id="3.40.50.720">
    <property type="entry name" value="NAD(P)-binding Rossmann-like Domain"/>
    <property type="match status" value="1"/>
</dbReference>
<proteinExistence type="predicted"/>
<feature type="domain" description="Gfo/Idh/MocA-like oxidoreductase N-terminal" evidence="1">
    <location>
        <begin position="32"/>
        <end position="153"/>
    </location>
</feature>
<dbReference type="Pfam" id="PF01408">
    <property type="entry name" value="GFO_IDH_MocA"/>
    <property type="match status" value="1"/>
</dbReference>
<evidence type="ECO:0000313" key="3">
    <source>
        <dbReference type="EMBL" id="QDT52620.1"/>
    </source>
</evidence>
<reference evidence="3 4" key="1">
    <citation type="submission" date="2019-02" db="EMBL/GenBank/DDBJ databases">
        <title>Deep-cultivation of Planctomycetes and their phenomic and genomic characterization uncovers novel biology.</title>
        <authorList>
            <person name="Wiegand S."/>
            <person name="Jogler M."/>
            <person name="Boedeker C."/>
            <person name="Pinto D."/>
            <person name="Vollmers J."/>
            <person name="Rivas-Marin E."/>
            <person name="Kohn T."/>
            <person name="Peeters S.H."/>
            <person name="Heuer A."/>
            <person name="Rast P."/>
            <person name="Oberbeckmann S."/>
            <person name="Bunk B."/>
            <person name="Jeske O."/>
            <person name="Meyerdierks A."/>
            <person name="Storesund J.E."/>
            <person name="Kallscheuer N."/>
            <person name="Luecker S."/>
            <person name="Lage O.M."/>
            <person name="Pohl T."/>
            <person name="Merkel B.J."/>
            <person name="Hornburger P."/>
            <person name="Mueller R.-W."/>
            <person name="Bruemmer F."/>
            <person name="Labrenz M."/>
            <person name="Spormann A.M."/>
            <person name="Op den Camp H."/>
            <person name="Overmann J."/>
            <person name="Amann R."/>
            <person name="Jetten M.S.M."/>
            <person name="Mascher T."/>
            <person name="Medema M.H."/>
            <person name="Devos D.P."/>
            <person name="Kaster A.-K."/>
            <person name="Ovreas L."/>
            <person name="Rohde M."/>
            <person name="Galperin M.Y."/>
            <person name="Jogler C."/>
        </authorList>
    </citation>
    <scope>NUCLEOTIDE SEQUENCE [LARGE SCALE GENOMIC DNA]</scope>
    <source>
        <strain evidence="3 4">Pan44</strain>
    </source>
</reference>
<name>A0A517S911_9PLAN</name>
<organism evidence="3 4">
    <name type="scientific">Caulifigura coniformis</name>
    <dbReference type="NCBI Taxonomy" id="2527983"/>
    <lineage>
        <taxon>Bacteria</taxon>
        <taxon>Pseudomonadati</taxon>
        <taxon>Planctomycetota</taxon>
        <taxon>Planctomycetia</taxon>
        <taxon>Planctomycetales</taxon>
        <taxon>Planctomycetaceae</taxon>
        <taxon>Caulifigura</taxon>
    </lineage>
</organism>
<dbReference type="InParanoid" id="A0A517S911"/>
<dbReference type="EMBL" id="CP036271">
    <property type="protein sequence ID" value="QDT52620.1"/>
    <property type="molecule type" value="Genomic_DNA"/>
</dbReference>
<dbReference type="InterPro" id="IPR036291">
    <property type="entry name" value="NAD(P)-bd_dom_sf"/>
</dbReference>
<keyword evidence="3" id="KW-0326">Glycosidase</keyword>
<dbReference type="SUPFAM" id="SSF51735">
    <property type="entry name" value="NAD(P)-binding Rossmann-fold domains"/>
    <property type="match status" value="1"/>
</dbReference>
<dbReference type="Pfam" id="PF19051">
    <property type="entry name" value="GFO_IDH_MocA_C2"/>
    <property type="match status" value="1"/>
</dbReference>
<dbReference type="PANTHER" id="PTHR43818:SF5">
    <property type="entry name" value="OXIDOREDUCTASE FAMILY PROTEIN"/>
    <property type="match status" value="1"/>
</dbReference>
<evidence type="ECO:0000259" key="2">
    <source>
        <dbReference type="Pfam" id="PF19051"/>
    </source>
</evidence>
<dbReference type="Proteomes" id="UP000315700">
    <property type="component" value="Chromosome"/>
</dbReference>
<protein>
    <submittedName>
        <fullName evidence="3">Alpha-N-acetylgalactosaminidase</fullName>
        <ecNumber evidence="3">3.2.1.49</ecNumber>
    </submittedName>
</protein>
<dbReference type="InterPro" id="IPR050463">
    <property type="entry name" value="Gfo/Idh/MocA_oxidrdct_glycsds"/>
</dbReference>
<evidence type="ECO:0000313" key="4">
    <source>
        <dbReference type="Proteomes" id="UP000315700"/>
    </source>
</evidence>
<dbReference type="PANTHER" id="PTHR43818">
    <property type="entry name" value="BCDNA.GH03377"/>
    <property type="match status" value="1"/>
</dbReference>
<dbReference type="KEGG" id="ccos:Pan44_06320"/>
<dbReference type="Gene3D" id="3.30.360.10">
    <property type="entry name" value="Dihydrodipicolinate Reductase, domain 2"/>
    <property type="match status" value="1"/>
</dbReference>